<dbReference type="EMBL" id="CP003940">
    <property type="protein sequence ID" value="AFZ48057.1"/>
    <property type="molecule type" value="Genomic_DNA"/>
</dbReference>
<dbReference type="InterPro" id="IPR011335">
    <property type="entry name" value="Restrct_endonuc-II-like"/>
</dbReference>
<name>K9YNM9_CYASC</name>
<proteinExistence type="predicted"/>
<dbReference type="STRING" id="292563.Cyast_2107"/>
<dbReference type="CDD" id="cd06260">
    <property type="entry name" value="DUF820-like"/>
    <property type="match status" value="1"/>
</dbReference>
<dbReference type="Gene3D" id="3.90.1570.10">
    <property type="entry name" value="tt1808, chain A"/>
    <property type="match status" value="1"/>
</dbReference>
<dbReference type="PANTHER" id="PTHR34107">
    <property type="entry name" value="SLL0198 PROTEIN-RELATED"/>
    <property type="match status" value="1"/>
</dbReference>
<dbReference type="InterPro" id="IPR012296">
    <property type="entry name" value="Nuclease_put_TT1808"/>
</dbReference>
<dbReference type="AlphaFoldDB" id="K9YNM9"/>
<accession>K9YNM9</accession>
<dbReference type="Proteomes" id="UP000010483">
    <property type="component" value="Chromosome"/>
</dbReference>
<evidence type="ECO:0000313" key="3">
    <source>
        <dbReference type="Proteomes" id="UP000010483"/>
    </source>
</evidence>
<sequence>MVTVIENKTVSLEDFLELPETKPAQEFFDNKITTKPMPQGKHSIIQVELATTINSILKPKKIGFAFTELRCTFGGKSIIPDIVVLTYEHIPRDENGDIGNVVNVAPDWMIEILSPEQSQSLIIKKILRCLEEGCQLAWIIDPEQKTIFAYFPDKVKAFDVNDDVLPVPNFVSDLSLTLGEVFGWLNF</sequence>
<gene>
    <name evidence="2" type="ordered locus">Cyast_2107</name>
</gene>
<evidence type="ECO:0000313" key="2">
    <source>
        <dbReference type="EMBL" id="AFZ48057.1"/>
    </source>
</evidence>
<dbReference type="PANTHER" id="PTHR34107:SF5">
    <property type="entry name" value="SLL1355 PROTEIN"/>
    <property type="match status" value="1"/>
</dbReference>
<dbReference type="Pfam" id="PF05685">
    <property type="entry name" value="Uma2"/>
    <property type="match status" value="1"/>
</dbReference>
<evidence type="ECO:0000259" key="1">
    <source>
        <dbReference type="Pfam" id="PF05685"/>
    </source>
</evidence>
<reference evidence="3" key="1">
    <citation type="journal article" date="2013" name="Proc. Natl. Acad. Sci. U.S.A.">
        <title>Improving the coverage of the cyanobacterial phylum using diversity-driven genome sequencing.</title>
        <authorList>
            <person name="Shih P.M."/>
            <person name="Wu D."/>
            <person name="Latifi A."/>
            <person name="Axen S.D."/>
            <person name="Fewer D.P."/>
            <person name="Talla E."/>
            <person name="Calteau A."/>
            <person name="Cai F."/>
            <person name="Tandeau de Marsac N."/>
            <person name="Rippka R."/>
            <person name="Herdman M."/>
            <person name="Sivonen K."/>
            <person name="Coursin T."/>
            <person name="Laurent T."/>
            <person name="Goodwin L."/>
            <person name="Nolan M."/>
            <person name="Davenport K.W."/>
            <person name="Han C.S."/>
            <person name="Rubin E.M."/>
            <person name="Eisen J.A."/>
            <person name="Woyke T."/>
            <person name="Gugger M."/>
            <person name="Kerfeld C.A."/>
        </authorList>
    </citation>
    <scope>NUCLEOTIDE SEQUENCE [LARGE SCALE GENOMIC DNA]</scope>
    <source>
        <strain evidence="3">ATCC 29140 / PCC 7202</strain>
    </source>
</reference>
<keyword evidence="3" id="KW-1185">Reference proteome</keyword>
<protein>
    <recommendedName>
        <fullName evidence="1">Putative restriction endonuclease domain-containing protein</fullName>
    </recommendedName>
</protein>
<dbReference type="KEGG" id="csn:Cyast_2107"/>
<dbReference type="InterPro" id="IPR008538">
    <property type="entry name" value="Uma2"/>
</dbReference>
<organism evidence="2 3">
    <name type="scientific">Cyanobacterium stanieri (strain ATCC 29140 / PCC 7202)</name>
    <dbReference type="NCBI Taxonomy" id="292563"/>
    <lineage>
        <taxon>Bacteria</taxon>
        <taxon>Bacillati</taxon>
        <taxon>Cyanobacteriota</taxon>
        <taxon>Cyanophyceae</taxon>
        <taxon>Oscillatoriophycideae</taxon>
        <taxon>Chroococcales</taxon>
        <taxon>Geminocystaceae</taxon>
        <taxon>Cyanobacterium</taxon>
    </lineage>
</organism>
<dbReference type="PATRIC" id="fig|292563.3.peg.2200"/>
<dbReference type="BioCyc" id="CSTA292563:G1353-2111-MONOMER"/>
<dbReference type="eggNOG" id="COG4636">
    <property type="taxonomic scope" value="Bacteria"/>
</dbReference>
<dbReference type="HOGENOM" id="CLU_107036_0_0_3"/>
<feature type="domain" description="Putative restriction endonuclease" evidence="1">
    <location>
        <begin position="12"/>
        <end position="178"/>
    </location>
</feature>
<dbReference type="SUPFAM" id="SSF52980">
    <property type="entry name" value="Restriction endonuclease-like"/>
    <property type="match status" value="1"/>
</dbReference>